<accession>A0A371F8M4</accession>
<dbReference type="SUPFAM" id="SSF53098">
    <property type="entry name" value="Ribonuclease H-like"/>
    <property type="match status" value="1"/>
</dbReference>
<dbReference type="InterPro" id="IPR041588">
    <property type="entry name" value="Integrase_H2C2"/>
</dbReference>
<proteinExistence type="predicted"/>
<dbReference type="AlphaFoldDB" id="A0A371F8M4"/>
<dbReference type="PANTHER" id="PTHR48475">
    <property type="entry name" value="RIBONUCLEASE H"/>
    <property type="match status" value="1"/>
</dbReference>
<dbReference type="InterPro" id="IPR001584">
    <property type="entry name" value="Integrase_cat-core"/>
</dbReference>
<dbReference type="Pfam" id="PF00665">
    <property type="entry name" value="rve"/>
    <property type="match status" value="1"/>
</dbReference>
<dbReference type="Gene3D" id="3.30.420.10">
    <property type="entry name" value="Ribonuclease H-like superfamily/Ribonuclease H"/>
    <property type="match status" value="1"/>
</dbReference>
<dbReference type="Pfam" id="PF17921">
    <property type="entry name" value="Integrase_H2C2"/>
    <property type="match status" value="1"/>
</dbReference>
<feature type="non-terminal residue" evidence="2">
    <location>
        <position position="1"/>
    </location>
</feature>
<dbReference type="Proteomes" id="UP000257109">
    <property type="component" value="Unassembled WGS sequence"/>
</dbReference>
<feature type="domain" description="Integrase catalytic" evidence="1">
    <location>
        <begin position="171"/>
        <end position="341"/>
    </location>
</feature>
<keyword evidence="3" id="KW-1185">Reference proteome</keyword>
<dbReference type="GO" id="GO:0015074">
    <property type="term" value="P:DNA integration"/>
    <property type="evidence" value="ECO:0007669"/>
    <property type="project" value="InterPro"/>
</dbReference>
<dbReference type="OrthoDB" id="2016337at2759"/>
<sequence>MSECFYRITFHYVPRDDNQMEDALATLSSMLRVNQCQEITIHVRYQHLNRDKVDDKPWYHDIKEYLQKGTYPKGATENGKRTLRRLAADFFLSGLVLYKRSMDLTLLRYVDDQEAKQIIEEVHKGIFGTHTNGHALARKILKAGYYCTKIESDCCQHVKRCLKCQVYADNIHVAPSALHNLTSSWLFFMWDLDMIGPIESKASNKHRFILVAIDYFTKWVEAALYANVTKSIMVKFIKKDIICQYRLPVHIITNNGINLNNKMMTELCEQFKIKHHHSMPYRPKMNGAIVEANKNIKKIVQKMVVTYKDWHDMLPYALHGYRTPIRTSIGATPCSLVYGTEAVLPIEVKIPSLRVIVETEIKSTFDKKVRPRSFKEGDLVLRKILHNAKDSRRKWTPNYEGPYVVKCAFSRGALIIVDPKGHELIHPVNVNMVKLFYP</sequence>
<dbReference type="Gene3D" id="1.10.340.70">
    <property type="match status" value="1"/>
</dbReference>
<comment type="caution">
    <text evidence="2">The sequence shown here is derived from an EMBL/GenBank/DDBJ whole genome shotgun (WGS) entry which is preliminary data.</text>
</comment>
<dbReference type="EMBL" id="QJKJ01010105">
    <property type="protein sequence ID" value="RDX74646.1"/>
    <property type="molecule type" value="Genomic_DNA"/>
</dbReference>
<dbReference type="GO" id="GO:0003676">
    <property type="term" value="F:nucleic acid binding"/>
    <property type="evidence" value="ECO:0007669"/>
    <property type="project" value="InterPro"/>
</dbReference>
<dbReference type="PANTHER" id="PTHR48475:SF1">
    <property type="entry name" value="RNASE H TYPE-1 DOMAIN-CONTAINING PROTEIN"/>
    <property type="match status" value="1"/>
</dbReference>
<protein>
    <submittedName>
        <fullName evidence="2">Pol polyprotein</fullName>
    </submittedName>
</protein>
<organism evidence="2 3">
    <name type="scientific">Mucuna pruriens</name>
    <name type="common">Velvet bean</name>
    <name type="synonym">Dolichos pruriens</name>
    <dbReference type="NCBI Taxonomy" id="157652"/>
    <lineage>
        <taxon>Eukaryota</taxon>
        <taxon>Viridiplantae</taxon>
        <taxon>Streptophyta</taxon>
        <taxon>Embryophyta</taxon>
        <taxon>Tracheophyta</taxon>
        <taxon>Spermatophyta</taxon>
        <taxon>Magnoliopsida</taxon>
        <taxon>eudicotyledons</taxon>
        <taxon>Gunneridae</taxon>
        <taxon>Pentapetalae</taxon>
        <taxon>rosids</taxon>
        <taxon>fabids</taxon>
        <taxon>Fabales</taxon>
        <taxon>Fabaceae</taxon>
        <taxon>Papilionoideae</taxon>
        <taxon>50 kb inversion clade</taxon>
        <taxon>NPAAA clade</taxon>
        <taxon>indigoferoid/millettioid clade</taxon>
        <taxon>Phaseoleae</taxon>
        <taxon>Mucuna</taxon>
    </lineage>
</organism>
<dbReference type="InterPro" id="IPR036397">
    <property type="entry name" value="RNaseH_sf"/>
</dbReference>
<evidence type="ECO:0000313" key="2">
    <source>
        <dbReference type="EMBL" id="RDX74646.1"/>
    </source>
</evidence>
<name>A0A371F8M4_MUCPR</name>
<dbReference type="PROSITE" id="PS50994">
    <property type="entry name" value="INTEGRASE"/>
    <property type="match status" value="1"/>
</dbReference>
<reference evidence="2" key="1">
    <citation type="submission" date="2018-05" db="EMBL/GenBank/DDBJ databases">
        <title>Draft genome of Mucuna pruriens seed.</title>
        <authorList>
            <person name="Nnadi N.E."/>
            <person name="Vos R."/>
            <person name="Hasami M.H."/>
            <person name="Devisetty U.K."/>
            <person name="Aguiy J.C."/>
        </authorList>
    </citation>
    <scope>NUCLEOTIDE SEQUENCE [LARGE SCALE GENOMIC DNA]</scope>
    <source>
        <strain evidence="2">JCA_2017</strain>
    </source>
</reference>
<evidence type="ECO:0000313" key="3">
    <source>
        <dbReference type="Proteomes" id="UP000257109"/>
    </source>
</evidence>
<dbReference type="InterPro" id="IPR012337">
    <property type="entry name" value="RNaseH-like_sf"/>
</dbReference>
<evidence type="ECO:0000259" key="1">
    <source>
        <dbReference type="PROSITE" id="PS50994"/>
    </source>
</evidence>
<gene>
    <name evidence="2" type="primary">pol</name>
    <name evidence="2" type="ORF">CR513_45576</name>
</gene>